<feature type="compositionally biased region" description="Basic and acidic residues" evidence="1">
    <location>
        <begin position="103"/>
        <end position="112"/>
    </location>
</feature>
<comment type="caution">
    <text evidence="2">The sequence shown here is derived from an EMBL/GenBank/DDBJ whole genome shotgun (WGS) entry which is preliminary data.</text>
</comment>
<reference evidence="2 3" key="2">
    <citation type="journal article" date="2019" name="G3 (Bethesda)">
        <title>Hybrid Assembly of the Genome of the Entomopathogenic Nematode Steinernema carpocapsae Identifies the X-Chromosome.</title>
        <authorList>
            <person name="Serra L."/>
            <person name="Macchietto M."/>
            <person name="Macias-Munoz A."/>
            <person name="McGill C.J."/>
            <person name="Rodriguez I.M."/>
            <person name="Rodriguez B."/>
            <person name="Murad R."/>
            <person name="Mortazavi A."/>
        </authorList>
    </citation>
    <scope>NUCLEOTIDE SEQUENCE [LARGE SCALE GENOMIC DNA]</scope>
    <source>
        <strain evidence="2 3">ALL</strain>
    </source>
</reference>
<dbReference type="AlphaFoldDB" id="A0A4V6A1S5"/>
<sequence length="119" mass="13318">MAVATMAAAMSSSSAGGPSPAGWVPTRLWAGLGTIRVDDDGRTRRMEEERRPFATRATQGGQRRRWRRQSHRRRLPLRNSSGVRTAKKRFKLSGSRGSPQDRGIGKREGDRDDCVVWLL</sequence>
<dbReference type="EMBL" id="AZBU02000005">
    <property type="protein sequence ID" value="TKR76485.1"/>
    <property type="molecule type" value="Genomic_DNA"/>
</dbReference>
<name>A0A4V6A1S5_STECR</name>
<accession>A0A4V6A1S5</accession>
<dbReference type="Proteomes" id="UP000298663">
    <property type="component" value="Unassembled WGS sequence"/>
</dbReference>
<feature type="compositionally biased region" description="Basic residues" evidence="1">
    <location>
        <begin position="62"/>
        <end position="76"/>
    </location>
</feature>
<keyword evidence="3" id="KW-1185">Reference proteome</keyword>
<feature type="region of interest" description="Disordered" evidence="1">
    <location>
        <begin position="40"/>
        <end position="112"/>
    </location>
</feature>
<evidence type="ECO:0000313" key="3">
    <source>
        <dbReference type="Proteomes" id="UP000298663"/>
    </source>
</evidence>
<evidence type="ECO:0000313" key="2">
    <source>
        <dbReference type="EMBL" id="TKR76485.1"/>
    </source>
</evidence>
<feature type="compositionally biased region" description="Basic and acidic residues" evidence="1">
    <location>
        <begin position="40"/>
        <end position="52"/>
    </location>
</feature>
<protein>
    <submittedName>
        <fullName evidence="2">Uncharacterized protein</fullName>
    </submittedName>
</protein>
<feature type="region of interest" description="Disordered" evidence="1">
    <location>
        <begin position="1"/>
        <end position="20"/>
    </location>
</feature>
<organism evidence="2 3">
    <name type="scientific">Steinernema carpocapsae</name>
    <name type="common">Entomopathogenic nematode</name>
    <dbReference type="NCBI Taxonomy" id="34508"/>
    <lineage>
        <taxon>Eukaryota</taxon>
        <taxon>Metazoa</taxon>
        <taxon>Ecdysozoa</taxon>
        <taxon>Nematoda</taxon>
        <taxon>Chromadorea</taxon>
        <taxon>Rhabditida</taxon>
        <taxon>Tylenchina</taxon>
        <taxon>Panagrolaimomorpha</taxon>
        <taxon>Strongyloidoidea</taxon>
        <taxon>Steinernematidae</taxon>
        <taxon>Steinernema</taxon>
    </lineage>
</organism>
<proteinExistence type="predicted"/>
<gene>
    <name evidence="2" type="ORF">L596_017613</name>
</gene>
<evidence type="ECO:0000256" key="1">
    <source>
        <dbReference type="SAM" id="MobiDB-lite"/>
    </source>
</evidence>
<reference evidence="2 3" key="1">
    <citation type="journal article" date="2015" name="Genome Biol.">
        <title>Comparative genomics of Steinernema reveals deeply conserved gene regulatory networks.</title>
        <authorList>
            <person name="Dillman A.R."/>
            <person name="Macchietto M."/>
            <person name="Porter C.F."/>
            <person name="Rogers A."/>
            <person name="Williams B."/>
            <person name="Antoshechkin I."/>
            <person name="Lee M.M."/>
            <person name="Goodwin Z."/>
            <person name="Lu X."/>
            <person name="Lewis E.E."/>
            <person name="Goodrich-Blair H."/>
            <person name="Stock S.P."/>
            <person name="Adams B.J."/>
            <person name="Sternberg P.W."/>
            <person name="Mortazavi A."/>
        </authorList>
    </citation>
    <scope>NUCLEOTIDE SEQUENCE [LARGE SCALE GENOMIC DNA]</scope>
    <source>
        <strain evidence="2 3">ALL</strain>
    </source>
</reference>